<dbReference type="RefSeq" id="WP_061840175.1">
    <property type="nucleotide sequence ID" value="NZ_BSYD01000007.1"/>
</dbReference>
<dbReference type="Pfam" id="PF02874">
    <property type="entry name" value="ATP-synt_ab_N"/>
    <property type="match status" value="1"/>
</dbReference>
<evidence type="ECO:0000259" key="8">
    <source>
        <dbReference type="Pfam" id="PF22919"/>
    </source>
</evidence>
<feature type="domain" description="ATP synthase A/B type C-terminal" evidence="8">
    <location>
        <begin position="355"/>
        <end position="453"/>
    </location>
</feature>
<evidence type="ECO:0000256" key="3">
    <source>
        <dbReference type="ARBA" id="ARBA00023065"/>
    </source>
</evidence>
<dbReference type="SUPFAM" id="SSF52540">
    <property type="entry name" value="P-loop containing nucleoside triphosphate hydrolases"/>
    <property type="match status" value="1"/>
</dbReference>
<dbReference type="PIRSF" id="PIRSF039114">
    <property type="entry name" value="V-ATPsynth_beta/V-ATPase_B"/>
    <property type="match status" value="1"/>
</dbReference>
<evidence type="ECO:0000256" key="1">
    <source>
        <dbReference type="ARBA" id="ARBA00008936"/>
    </source>
</evidence>
<gene>
    <name evidence="4" type="primary">atpB</name>
    <name evidence="9" type="ORF">GLW17_05505</name>
</gene>
<dbReference type="GO" id="GO:0042777">
    <property type="term" value="P:proton motive force-driven plasma membrane ATP synthesis"/>
    <property type="evidence" value="ECO:0007669"/>
    <property type="project" value="UniProtKB-UniRule"/>
</dbReference>
<evidence type="ECO:0000313" key="9">
    <source>
        <dbReference type="EMBL" id="QGP76320.1"/>
    </source>
</evidence>
<dbReference type="PROSITE" id="PS00152">
    <property type="entry name" value="ATPASE_ALPHA_BETA"/>
    <property type="match status" value="1"/>
</dbReference>
<keyword evidence="2 4" id="KW-0813">Transport</keyword>
<dbReference type="InterPro" id="IPR027417">
    <property type="entry name" value="P-loop_NTPase"/>
</dbReference>
<reference evidence="9 10" key="1">
    <citation type="submission" date="2019-11" db="EMBL/GenBank/DDBJ databases">
        <authorList>
            <person name="Kim E."/>
            <person name="Lee J."/>
            <person name="Jeon K."/>
            <person name="Lee Y."/>
        </authorList>
    </citation>
    <scope>NUCLEOTIDE SEQUENCE [LARGE SCALE GENOMIC DNA]</scope>
    <source>
        <strain evidence="9 10">YJ1</strain>
    </source>
</reference>
<feature type="compositionally biased region" description="Basic and acidic residues" evidence="5">
    <location>
        <begin position="350"/>
        <end position="366"/>
    </location>
</feature>
<dbReference type="InterPro" id="IPR020003">
    <property type="entry name" value="ATPase_a/bsu_AS"/>
</dbReference>
<dbReference type="Pfam" id="PF00006">
    <property type="entry name" value="ATP-synt_ab"/>
    <property type="match status" value="1"/>
</dbReference>
<organism evidence="9 10">
    <name type="scientific">Tetragenococcus halophilus</name>
    <name type="common">Pediococcus halophilus</name>
    <dbReference type="NCBI Taxonomy" id="51669"/>
    <lineage>
        <taxon>Bacteria</taxon>
        <taxon>Bacillati</taxon>
        <taxon>Bacillota</taxon>
        <taxon>Bacilli</taxon>
        <taxon>Lactobacillales</taxon>
        <taxon>Enterococcaceae</taxon>
        <taxon>Tetragenococcus</taxon>
    </lineage>
</organism>
<comment type="similarity">
    <text evidence="1 4">Belongs to the ATPase alpha/beta chains family.</text>
</comment>
<dbReference type="InterPro" id="IPR055190">
    <property type="entry name" value="ATP-synt_VA_C"/>
</dbReference>
<feature type="domain" description="ATPase F1/V1/A1 complex alpha/beta subunit nucleotide-binding" evidence="6">
    <location>
        <begin position="131"/>
        <end position="349"/>
    </location>
</feature>
<feature type="region of interest" description="Disordered" evidence="5">
    <location>
        <begin position="349"/>
        <end position="368"/>
    </location>
</feature>
<dbReference type="InterPro" id="IPR004100">
    <property type="entry name" value="ATPase_F1/V1/A1_a/bsu_N"/>
</dbReference>
<sequence length="465" mass="51742">MLKEYRSVSEISGPLMMVENVEGVTYDELVEIRTDSGEIRQGQVLEVSEDKAVVQIFEGTNNLGAEDSRVRFLGRGLTLGASTDMMGRIFDGLGQPVDDGPKILPEKRLDVNGEAINPMARDYPDEFIQTGISTIDHLNTLVRGQKLPIFSASGLPHKEIAAQIARQATVPGQESNFAIVFAAIGVPFEESEFFINEFRKTGAIDRSVMFLNLADDPAVERIATPQVALTAAEYLAFEKGMHVLVIMTDMTNYAEALREVSAARREVPGRGGYPGYLYTNLANIYERAGRLMDREGSITQIPILTMPNNDKTHPIPDLTGYITEGQIILSRDLDKRNINPPVDILPSLSRLKDKGTGEGKTRRDHSSTMNQIYSAYADGKDAKELSTVLGEAALSDADKKFARFADLFEEKYVNQGFSTNRSIEESLDLGWKLLATLPREELNRIKEEDIKEFLPSQEELDELWQ</sequence>
<dbReference type="InterPro" id="IPR000194">
    <property type="entry name" value="ATPase_F1/V1/A1_a/bsu_nucl-bd"/>
</dbReference>
<dbReference type="NCBIfam" id="NF003235">
    <property type="entry name" value="PRK04196.1"/>
    <property type="match status" value="1"/>
</dbReference>
<dbReference type="GeneID" id="64053255"/>
<evidence type="ECO:0000256" key="2">
    <source>
        <dbReference type="ARBA" id="ARBA00022448"/>
    </source>
</evidence>
<dbReference type="CDD" id="cd18112">
    <property type="entry name" value="ATP-synt_V_A-type_beta_C"/>
    <property type="match status" value="1"/>
</dbReference>
<dbReference type="InterPro" id="IPR022879">
    <property type="entry name" value="V-ATPase_su_B/beta"/>
</dbReference>
<dbReference type="Pfam" id="PF22919">
    <property type="entry name" value="ATP-synt_VA_C"/>
    <property type="match status" value="1"/>
</dbReference>
<keyword evidence="4" id="KW-0375">Hydrogen ion transport</keyword>
<proteinExistence type="inferred from homology"/>
<dbReference type="KEGG" id="tey:GLW17_05505"/>
<dbReference type="GO" id="GO:0046933">
    <property type="term" value="F:proton-transporting ATP synthase activity, rotational mechanism"/>
    <property type="evidence" value="ECO:0007669"/>
    <property type="project" value="UniProtKB-UniRule"/>
</dbReference>
<evidence type="ECO:0000256" key="4">
    <source>
        <dbReference type="HAMAP-Rule" id="MF_00310"/>
    </source>
</evidence>
<dbReference type="PANTHER" id="PTHR43389:SF4">
    <property type="entry name" value="V-TYPE PROTON ATPASE SUBUNIT B"/>
    <property type="match status" value="1"/>
</dbReference>
<dbReference type="Gene3D" id="3.40.50.12240">
    <property type="match status" value="1"/>
</dbReference>
<evidence type="ECO:0000313" key="10">
    <source>
        <dbReference type="Proteomes" id="UP000427886"/>
    </source>
</evidence>
<accession>A0AB37D5D1</accession>
<keyword evidence="4" id="KW-0066">ATP synthesis</keyword>
<evidence type="ECO:0000259" key="6">
    <source>
        <dbReference type="Pfam" id="PF00006"/>
    </source>
</evidence>
<dbReference type="PANTHER" id="PTHR43389">
    <property type="entry name" value="V-TYPE PROTON ATPASE SUBUNIT B"/>
    <property type="match status" value="1"/>
</dbReference>
<dbReference type="GO" id="GO:0005524">
    <property type="term" value="F:ATP binding"/>
    <property type="evidence" value="ECO:0007669"/>
    <property type="project" value="UniProtKB-UniRule"/>
</dbReference>
<dbReference type="Proteomes" id="UP000427886">
    <property type="component" value="Chromosome"/>
</dbReference>
<dbReference type="AlphaFoldDB" id="A0AB37D5D1"/>
<dbReference type="HAMAP" id="MF_00310">
    <property type="entry name" value="ATP_synth_B_arch"/>
    <property type="match status" value="1"/>
</dbReference>
<dbReference type="CDD" id="cd18118">
    <property type="entry name" value="ATP-synt_V_A-type_beta_N"/>
    <property type="match status" value="1"/>
</dbReference>
<dbReference type="EMBL" id="CP046246">
    <property type="protein sequence ID" value="QGP76320.1"/>
    <property type="molecule type" value="Genomic_DNA"/>
</dbReference>
<feature type="domain" description="ATPase F1/V1/A1 complex alpha/beta subunit N-terminal" evidence="7">
    <location>
        <begin position="8"/>
        <end position="74"/>
    </location>
</feature>
<evidence type="ECO:0000259" key="7">
    <source>
        <dbReference type="Pfam" id="PF02874"/>
    </source>
</evidence>
<keyword evidence="3 4" id="KW-0406">Ion transport</keyword>
<comment type="function">
    <text evidence="4">Produces ATP from ADP in the presence of a proton gradient across the membrane. The V-type beta chain is a regulatory subunit.</text>
</comment>
<dbReference type="CDD" id="cd01135">
    <property type="entry name" value="V_A-ATPase_B"/>
    <property type="match status" value="1"/>
</dbReference>
<evidence type="ECO:0000256" key="5">
    <source>
        <dbReference type="SAM" id="MobiDB-lite"/>
    </source>
</evidence>
<protein>
    <recommendedName>
        <fullName evidence="4">V-type ATP synthase beta chain</fullName>
    </recommendedName>
    <alternativeName>
        <fullName evidence="4">V-ATPase subunit B</fullName>
    </alternativeName>
</protein>
<name>A0AB37D5D1_TETHA</name>